<dbReference type="InterPro" id="IPR024617">
    <property type="entry name" value="DUF3870"/>
</dbReference>
<dbReference type="RefSeq" id="WP_124221083.1">
    <property type="nucleotide sequence ID" value="NZ_RKRF01000008.1"/>
</dbReference>
<accession>A0A3N5BA39</accession>
<keyword evidence="3" id="KW-1185">Reference proteome</keyword>
<dbReference type="OrthoDB" id="2931914at2"/>
<name>A0A3N5BA39_9BACI</name>
<dbReference type="EMBL" id="RKRF01000008">
    <property type="protein sequence ID" value="RPF54247.1"/>
    <property type="molecule type" value="Genomic_DNA"/>
</dbReference>
<evidence type="ECO:0000313" key="2">
    <source>
        <dbReference type="EMBL" id="RPF54247.1"/>
    </source>
</evidence>
<reference evidence="2 3" key="1">
    <citation type="submission" date="2018-11" db="EMBL/GenBank/DDBJ databases">
        <title>Genomic Encyclopedia of Type Strains, Phase IV (KMG-IV): sequencing the most valuable type-strain genomes for metagenomic binning, comparative biology and taxonomic classification.</title>
        <authorList>
            <person name="Goeker M."/>
        </authorList>
    </citation>
    <scope>NUCLEOTIDE SEQUENCE [LARGE SCALE GENOMIC DNA]</scope>
    <source>
        <strain evidence="2 3">DSM 18090</strain>
    </source>
</reference>
<sequence length="106" mass="11886">MDNMDTVLVTGYAKAPQGTAMYETSKYAGIVLEIDKTTNKIVDAEFTFITDLAKNFLRRKTIGYDFSDGLDGLISIIEKSYFAPSENSIITALKSAYNRYFENCLN</sequence>
<evidence type="ECO:0000313" key="3">
    <source>
        <dbReference type="Proteomes" id="UP000276443"/>
    </source>
</evidence>
<dbReference type="AlphaFoldDB" id="A0A3N5BA39"/>
<organism evidence="2 3">
    <name type="scientific">Aquisalibacillus elongatus</name>
    <dbReference type="NCBI Taxonomy" id="485577"/>
    <lineage>
        <taxon>Bacteria</taxon>
        <taxon>Bacillati</taxon>
        <taxon>Bacillota</taxon>
        <taxon>Bacilli</taxon>
        <taxon>Bacillales</taxon>
        <taxon>Bacillaceae</taxon>
        <taxon>Aquisalibacillus</taxon>
    </lineage>
</organism>
<proteinExistence type="predicted"/>
<feature type="domain" description="DUF3870" evidence="1">
    <location>
        <begin position="8"/>
        <end position="100"/>
    </location>
</feature>
<dbReference type="Pfam" id="PF12986">
    <property type="entry name" value="DUF3870"/>
    <property type="match status" value="1"/>
</dbReference>
<protein>
    <submittedName>
        <fullName evidence="2">Uncharacterized protein DUF3870</fullName>
    </submittedName>
</protein>
<evidence type="ECO:0000259" key="1">
    <source>
        <dbReference type="Pfam" id="PF12986"/>
    </source>
</evidence>
<dbReference type="Proteomes" id="UP000276443">
    <property type="component" value="Unassembled WGS sequence"/>
</dbReference>
<comment type="caution">
    <text evidence="2">The sequence shown here is derived from an EMBL/GenBank/DDBJ whole genome shotgun (WGS) entry which is preliminary data.</text>
</comment>
<gene>
    <name evidence="2" type="ORF">EDC24_1442</name>
</gene>